<feature type="non-terminal residue" evidence="15">
    <location>
        <position position="1"/>
    </location>
</feature>
<organism evidence="15 16">
    <name type="scientific">Tropilaelaps mercedesae</name>
    <dbReference type="NCBI Taxonomy" id="418985"/>
    <lineage>
        <taxon>Eukaryota</taxon>
        <taxon>Metazoa</taxon>
        <taxon>Ecdysozoa</taxon>
        <taxon>Arthropoda</taxon>
        <taxon>Chelicerata</taxon>
        <taxon>Arachnida</taxon>
        <taxon>Acari</taxon>
        <taxon>Parasitiformes</taxon>
        <taxon>Mesostigmata</taxon>
        <taxon>Gamasina</taxon>
        <taxon>Dermanyssoidea</taxon>
        <taxon>Laelapidae</taxon>
        <taxon>Tropilaelaps</taxon>
    </lineage>
</organism>
<evidence type="ECO:0000256" key="7">
    <source>
        <dbReference type="ARBA" id="ARBA00022820"/>
    </source>
</evidence>
<sequence>GKTRHLATNKNLSNSGINSCFVTQYYLSDVCLMPTRALLGTGAVLPTTSCRFSEQMYSGRWRAFFVVALLHRGGLFERLGPVNESLTKVEEDAIDQRSFLGPVTNSWQLLITEYGSSTARVGAQERCSRPPCKRLTLAIPSFSAESRPNCTRPPCERLKLIPPHLNMDKDKIKPVRKTLIGKQKDVSSVVQFQSTCGQRSIQRIIGGHTARKGDWPWAVALMRPIFVDESLWEQFCGGTLITNRHVLTAAHCVRGMTRSRLRIRTGYVNLNDANPSEDSLVKSIISHSSFTPLNLNADIAIVELQHVITLGPHRSTCCLPDSRDHAGYEGIVLGWGATNSSGYSSSTSNILQLAKLPILSNAECQRKYERPISPSKLCAGALDANGFDACKGDSGGPLVVQNQRTFRWWLEGIVSYGPLPCGQKDKPGVYTRVSSYRDWIMRNTV</sequence>
<keyword evidence="16" id="KW-1185">Reference proteome</keyword>
<evidence type="ECO:0000256" key="1">
    <source>
        <dbReference type="ARBA" id="ARBA00022536"/>
    </source>
</evidence>
<dbReference type="EMBL" id="MNPL01022081">
    <property type="protein sequence ID" value="OQR69115.1"/>
    <property type="molecule type" value="Genomic_DNA"/>
</dbReference>
<evidence type="ECO:0000256" key="9">
    <source>
        <dbReference type="ARBA" id="ARBA00022889"/>
    </source>
</evidence>
<gene>
    <name evidence="15" type="ORF">BIW11_12466</name>
</gene>
<dbReference type="Gene3D" id="2.40.10.10">
    <property type="entry name" value="Trypsin-like serine proteases"/>
    <property type="match status" value="1"/>
</dbReference>
<dbReference type="OrthoDB" id="425190at2759"/>
<keyword evidence="7" id="KW-0353">Hemolymph clotting</keyword>
<dbReference type="SUPFAM" id="SSF50494">
    <property type="entry name" value="Trypsin-like serine proteases"/>
    <property type="match status" value="1"/>
</dbReference>
<dbReference type="FunCoup" id="A0A1V9X685">
    <property type="interactions" value="10"/>
</dbReference>
<dbReference type="GO" id="GO:0030246">
    <property type="term" value="F:carbohydrate binding"/>
    <property type="evidence" value="ECO:0007669"/>
    <property type="project" value="UniProtKB-KW"/>
</dbReference>
<dbReference type="InterPro" id="IPR043504">
    <property type="entry name" value="Peptidase_S1_PA_chymotrypsin"/>
</dbReference>
<evidence type="ECO:0000256" key="4">
    <source>
        <dbReference type="ARBA" id="ARBA00022729"/>
    </source>
</evidence>
<dbReference type="InterPro" id="IPR001314">
    <property type="entry name" value="Peptidase_S1A"/>
</dbReference>
<comment type="caution">
    <text evidence="15">The sequence shown here is derived from an EMBL/GenBank/DDBJ whole genome shotgun (WGS) entry which is preliminary data.</text>
</comment>
<dbReference type="InterPro" id="IPR001254">
    <property type="entry name" value="Trypsin_dom"/>
</dbReference>
<keyword evidence="2" id="KW-0768">Sushi</keyword>
<dbReference type="InParanoid" id="A0A1V9X685"/>
<accession>A0A1V9X685</accession>
<evidence type="ECO:0000256" key="2">
    <source>
        <dbReference type="ARBA" id="ARBA00022659"/>
    </source>
</evidence>
<keyword evidence="8 13" id="KW-0720">Serine protease</keyword>
<evidence type="ECO:0000256" key="13">
    <source>
        <dbReference type="RuleBase" id="RU363034"/>
    </source>
</evidence>
<keyword evidence="10" id="KW-1015">Disulfide bond</keyword>
<dbReference type="SMART" id="SM00020">
    <property type="entry name" value="Tryp_SPc"/>
    <property type="match status" value="1"/>
</dbReference>
<evidence type="ECO:0000256" key="3">
    <source>
        <dbReference type="ARBA" id="ARBA00022670"/>
    </source>
</evidence>
<dbReference type="Pfam" id="PF00089">
    <property type="entry name" value="Trypsin"/>
    <property type="match status" value="1"/>
</dbReference>
<keyword evidence="1" id="KW-0245">EGF-like domain</keyword>
<dbReference type="Proteomes" id="UP000192247">
    <property type="component" value="Unassembled WGS sequence"/>
</dbReference>
<dbReference type="STRING" id="418985.A0A1V9X685"/>
<name>A0A1V9X685_9ACAR</name>
<evidence type="ECO:0000259" key="14">
    <source>
        <dbReference type="PROSITE" id="PS50240"/>
    </source>
</evidence>
<evidence type="ECO:0000256" key="12">
    <source>
        <dbReference type="ARBA" id="ARBA00066707"/>
    </source>
</evidence>
<dbReference type="InterPro" id="IPR033116">
    <property type="entry name" value="TRYPSIN_SER"/>
</dbReference>
<evidence type="ECO:0000313" key="15">
    <source>
        <dbReference type="EMBL" id="OQR69115.1"/>
    </source>
</evidence>
<comment type="catalytic activity">
    <reaction evidence="11">
        <text>Selective cleavage of 103-Arg-|-Ser-104 and 124-Ile-|-Ile-125 bonds in Limulus clotting factor B to form activated factor B. Cleavage of -Pro-Arg-|-Xaa- bonds in synthetic substrates.</text>
        <dbReference type="EC" id="3.4.21.84"/>
    </reaction>
</comment>
<dbReference type="GO" id="GO:0042381">
    <property type="term" value="P:hemolymph coagulation"/>
    <property type="evidence" value="ECO:0007669"/>
    <property type="project" value="UniProtKB-KW"/>
</dbReference>
<feature type="domain" description="Peptidase S1" evidence="14">
    <location>
        <begin position="204"/>
        <end position="445"/>
    </location>
</feature>
<keyword evidence="6 13" id="KW-0378">Hydrolase</keyword>
<dbReference type="FunFam" id="2.40.10.10:FF:000120">
    <property type="entry name" value="Putative serine protease"/>
    <property type="match status" value="1"/>
</dbReference>
<dbReference type="PANTHER" id="PTHR24252">
    <property type="entry name" value="ACROSIN-RELATED"/>
    <property type="match status" value="1"/>
</dbReference>
<dbReference type="AlphaFoldDB" id="A0A1V9X685"/>
<evidence type="ECO:0000256" key="5">
    <source>
        <dbReference type="ARBA" id="ARBA00022734"/>
    </source>
</evidence>
<dbReference type="PROSITE" id="PS00134">
    <property type="entry name" value="TRYPSIN_HIS"/>
    <property type="match status" value="1"/>
</dbReference>
<evidence type="ECO:0000313" key="16">
    <source>
        <dbReference type="Proteomes" id="UP000192247"/>
    </source>
</evidence>
<dbReference type="InterPro" id="IPR018114">
    <property type="entry name" value="TRYPSIN_HIS"/>
</dbReference>
<dbReference type="InterPro" id="IPR009003">
    <property type="entry name" value="Peptidase_S1_PA"/>
</dbReference>
<evidence type="ECO:0000256" key="6">
    <source>
        <dbReference type="ARBA" id="ARBA00022801"/>
    </source>
</evidence>
<evidence type="ECO:0000256" key="8">
    <source>
        <dbReference type="ARBA" id="ARBA00022825"/>
    </source>
</evidence>
<keyword evidence="5" id="KW-0430">Lectin</keyword>
<dbReference type="PROSITE" id="PS00135">
    <property type="entry name" value="TRYPSIN_SER"/>
    <property type="match status" value="1"/>
</dbReference>
<dbReference type="CDD" id="cd00190">
    <property type="entry name" value="Tryp_SPc"/>
    <property type="match status" value="1"/>
</dbReference>
<dbReference type="PRINTS" id="PR00722">
    <property type="entry name" value="CHYMOTRYPSIN"/>
</dbReference>
<dbReference type="PROSITE" id="PS50240">
    <property type="entry name" value="TRYPSIN_DOM"/>
    <property type="match status" value="1"/>
</dbReference>
<evidence type="ECO:0000256" key="11">
    <source>
        <dbReference type="ARBA" id="ARBA00052079"/>
    </source>
</evidence>
<dbReference type="GO" id="GO:0004252">
    <property type="term" value="F:serine-type endopeptidase activity"/>
    <property type="evidence" value="ECO:0007669"/>
    <property type="project" value="InterPro"/>
</dbReference>
<protein>
    <recommendedName>
        <fullName evidence="12">limulus clotting factor C</fullName>
        <ecNumber evidence="12">3.4.21.84</ecNumber>
    </recommendedName>
</protein>
<evidence type="ECO:0000256" key="10">
    <source>
        <dbReference type="ARBA" id="ARBA00023157"/>
    </source>
</evidence>
<dbReference type="EC" id="3.4.21.84" evidence="12"/>
<keyword evidence="3 13" id="KW-0645">Protease</keyword>
<reference evidence="15 16" key="1">
    <citation type="journal article" date="2017" name="Gigascience">
        <title>Draft genome of the honey bee ectoparasitic mite, Tropilaelaps mercedesae, is shaped by the parasitic life history.</title>
        <authorList>
            <person name="Dong X."/>
            <person name="Armstrong S.D."/>
            <person name="Xia D."/>
            <person name="Makepeace B.L."/>
            <person name="Darby A.C."/>
            <person name="Kadowaki T."/>
        </authorList>
    </citation>
    <scope>NUCLEOTIDE SEQUENCE [LARGE SCALE GENOMIC DNA]</scope>
    <source>
        <strain evidence="15">Wuxi-XJTLU</strain>
    </source>
</reference>
<proteinExistence type="predicted"/>
<dbReference type="PANTHER" id="PTHR24252:SF7">
    <property type="entry name" value="HYALIN"/>
    <property type="match status" value="1"/>
</dbReference>
<keyword evidence="9" id="KW-0130">Cell adhesion</keyword>
<dbReference type="GO" id="GO:0006508">
    <property type="term" value="P:proteolysis"/>
    <property type="evidence" value="ECO:0007669"/>
    <property type="project" value="UniProtKB-KW"/>
</dbReference>
<keyword evidence="4" id="KW-0732">Signal</keyword>
<dbReference type="GO" id="GO:0007155">
    <property type="term" value="P:cell adhesion"/>
    <property type="evidence" value="ECO:0007669"/>
    <property type="project" value="UniProtKB-KW"/>
</dbReference>